<dbReference type="AlphaFoldDB" id="A0A9D2GTG8"/>
<dbReference type="InterPro" id="IPR010633">
    <property type="entry name" value="Phage_lambda_GpZ"/>
</dbReference>
<name>A0A9D2GTG8_9BACT</name>
<dbReference type="EMBL" id="DXAQ01000059">
    <property type="protein sequence ID" value="HIZ89054.1"/>
    <property type="molecule type" value="Genomic_DNA"/>
</dbReference>
<comment type="caution">
    <text evidence="1">The sequence shown here is derived from an EMBL/GenBank/DDBJ whole genome shotgun (WGS) entry which is preliminary data.</text>
</comment>
<dbReference type="Pfam" id="PF06763">
    <property type="entry name" value="Minor_tail_Z"/>
    <property type="match status" value="1"/>
</dbReference>
<reference evidence="1" key="1">
    <citation type="journal article" date="2021" name="PeerJ">
        <title>Extensive microbial diversity within the chicken gut microbiome revealed by metagenomics and culture.</title>
        <authorList>
            <person name="Gilroy R."/>
            <person name="Ravi A."/>
            <person name="Getino M."/>
            <person name="Pursley I."/>
            <person name="Horton D.L."/>
            <person name="Alikhan N.F."/>
            <person name="Baker D."/>
            <person name="Gharbi K."/>
            <person name="Hall N."/>
            <person name="Watson M."/>
            <person name="Adriaenssens E.M."/>
            <person name="Foster-Nyarko E."/>
            <person name="Jarju S."/>
            <person name="Secka A."/>
            <person name="Antonio M."/>
            <person name="Oren A."/>
            <person name="Chaudhuri R.R."/>
            <person name="La Ragione R."/>
            <person name="Hildebrand F."/>
            <person name="Pallen M.J."/>
        </authorList>
    </citation>
    <scope>NUCLEOTIDE SEQUENCE</scope>
    <source>
        <strain evidence="1">ChiW4-1371</strain>
    </source>
</reference>
<evidence type="ECO:0000313" key="1">
    <source>
        <dbReference type="EMBL" id="HIZ89054.1"/>
    </source>
</evidence>
<dbReference type="Proteomes" id="UP000824176">
    <property type="component" value="Unassembled WGS sequence"/>
</dbReference>
<organism evidence="1 2">
    <name type="scientific">Candidatus Mucispirillum faecigallinarum</name>
    <dbReference type="NCBI Taxonomy" id="2838699"/>
    <lineage>
        <taxon>Bacteria</taxon>
        <taxon>Pseudomonadati</taxon>
        <taxon>Deferribacterota</taxon>
        <taxon>Deferribacteres</taxon>
        <taxon>Deferribacterales</taxon>
        <taxon>Mucispirillaceae</taxon>
        <taxon>Mucispirillum</taxon>
    </lineage>
</organism>
<gene>
    <name evidence="1" type="ORF">H9804_03845</name>
</gene>
<reference evidence="1" key="2">
    <citation type="submission" date="2021-04" db="EMBL/GenBank/DDBJ databases">
        <authorList>
            <person name="Gilroy R."/>
        </authorList>
    </citation>
    <scope>NUCLEOTIDE SEQUENCE</scope>
    <source>
        <strain evidence="1">ChiW4-1371</strain>
    </source>
</reference>
<proteinExistence type="predicted"/>
<evidence type="ECO:0000313" key="2">
    <source>
        <dbReference type="Proteomes" id="UP000824176"/>
    </source>
</evidence>
<sequence length="179" mass="20670">MQIDIKLDSEARDLLNAFPERVSVASSRAVIRALDGINTDSSKIIRQRYNVKKRDISIGVRKFKATRSRLEGRIEFGGKPIALEKFNPSPKRFTKNKPKHGISVEIRRGKKTLFRSSFMSRAGLIFVRQGKERLPIKHLYGPRIYQMIDSESKELIRAGAEERLLTNFKHQMRLGAKYR</sequence>
<protein>
    <submittedName>
        <fullName evidence="1">Phage tail protein</fullName>
    </submittedName>
</protein>
<accession>A0A9D2GTG8</accession>